<keyword evidence="4" id="KW-1185">Reference proteome</keyword>
<dbReference type="KEGG" id="bfz:BAU07_15870"/>
<proteinExistence type="inferred from homology"/>
<name>A0A193GF11_9BORD</name>
<dbReference type="Pfam" id="PF03401">
    <property type="entry name" value="TctC"/>
    <property type="match status" value="1"/>
</dbReference>
<dbReference type="EMBL" id="CP016172">
    <property type="protein sequence ID" value="ANN78390.1"/>
    <property type="molecule type" value="Genomic_DNA"/>
</dbReference>
<feature type="signal peptide" evidence="2">
    <location>
        <begin position="1"/>
        <end position="36"/>
    </location>
</feature>
<dbReference type="Proteomes" id="UP000091926">
    <property type="component" value="Chromosome"/>
</dbReference>
<dbReference type="InterPro" id="IPR005064">
    <property type="entry name" value="BUG"/>
</dbReference>
<evidence type="ECO:0000313" key="4">
    <source>
        <dbReference type="Proteomes" id="UP000091926"/>
    </source>
</evidence>
<organism evidence="3 4">
    <name type="scientific">Bordetella flabilis</name>
    <dbReference type="NCBI Taxonomy" id="463014"/>
    <lineage>
        <taxon>Bacteria</taxon>
        <taxon>Pseudomonadati</taxon>
        <taxon>Pseudomonadota</taxon>
        <taxon>Betaproteobacteria</taxon>
        <taxon>Burkholderiales</taxon>
        <taxon>Alcaligenaceae</taxon>
        <taxon>Bordetella</taxon>
    </lineage>
</organism>
<dbReference type="PANTHER" id="PTHR42928:SF5">
    <property type="entry name" value="BLR1237 PROTEIN"/>
    <property type="match status" value="1"/>
</dbReference>
<evidence type="ECO:0000256" key="2">
    <source>
        <dbReference type="SAM" id="SignalP"/>
    </source>
</evidence>
<dbReference type="InterPro" id="IPR042100">
    <property type="entry name" value="Bug_dom1"/>
</dbReference>
<feature type="chain" id="PRO_5008258899" evidence="2">
    <location>
        <begin position="37"/>
        <end position="339"/>
    </location>
</feature>
<keyword evidence="2" id="KW-0732">Signal</keyword>
<dbReference type="Gene3D" id="3.40.190.150">
    <property type="entry name" value="Bordetella uptake gene, domain 1"/>
    <property type="match status" value="1"/>
</dbReference>
<dbReference type="STRING" id="463014.BAU07_15870"/>
<sequence>MTIRCTAAWPGPGARRTLHALAAAAAIALICCTARAAETASQFPSHAIRFIVPYAAGGLPDTVARVVAQRVTSSLGQSVVVENKPGANGVIAAQALMSSPRDGYTYLVTDGSMMSINPTLYKDLAYDPKRDFVPVSLIATSPLFLATSAQTGITTLQQFVERAQAAPGKMNYGSSGVGSSHHLTMEALALGLHTTLTHVPFRGSGQSVPALVGNQVEVVFAALPSLSGFADKGQVKILATNGGKRSALAPDIPAIAEILPGFNFAVTVGALAATGVPDYAVQRVSAEIAKAVKDPAVIKQFSTLGIEPVGGSPKGYAAAIDDEAQRYAGAIKAANIKTE</sequence>
<protein>
    <submittedName>
        <fullName evidence="3">4,5-dihydroxyphthalate dehydrogenase</fullName>
    </submittedName>
</protein>
<dbReference type="SUPFAM" id="SSF53850">
    <property type="entry name" value="Periplasmic binding protein-like II"/>
    <property type="match status" value="1"/>
</dbReference>
<dbReference type="PANTHER" id="PTHR42928">
    <property type="entry name" value="TRICARBOXYLATE-BINDING PROTEIN"/>
    <property type="match status" value="1"/>
</dbReference>
<dbReference type="RefSeq" id="WP_066659472.1">
    <property type="nucleotide sequence ID" value="NZ_CBCSCL010000037.1"/>
</dbReference>
<accession>A0A193GF11</accession>
<comment type="similarity">
    <text evidence="1">Belongs to the UPF0065 (bug) family.</text>
</comment>
<dbReference type="PIRSF" id="PIRSF017082">
    <property type="entry name" value="YflP"/>
    <property type="match status" value="1"/>
</dbReference>
<gene>
    <name evidence="3" type="ORF">BAU07_15870</name>
</gene>
<evidence type="ECO:0000313" key="3">
    <source>
        <dbReference type="EMBL" id="ANN78390.1"/>
    </source>
</evidence>
<dbReference type="CDD" id="cd07012">
    <property type="entry name" value="PBP2_Bug_TTT"/>
    <property type="match status" value="1"/>
</dbReference>
<evidence type="ECO:0000256" key="1">
    <source>
        <dbReference type="ARBA" id="ARBA00006987"/>
    </source>
</evidence>
<dbReference type="AlphaFoldDB" id="A0A193GF11"/>
<dbReference type="Gene3D" id="3.40.190.10">
    <property type="entry name" value="Periplasmic binding protein-like II"/>
    <property type="match status" value="1"/>
</dbReference>
<dbReference type="OrthoDB" id="8959114at2"/>
<reference evidence="3 4" key="1">
    <citation type="submission" date="2016-06" db="EMBL/GenBank/DDBJ databases">
        <title>Complete genome sequences of Bordetella bronchialis and Bordetella flabilis.</title>
        <authorList>
            <person name="LiPuma J.J."/>
            <person name="Spilker T."/>
        </authorList>
    </citation>
    <scope>NUCLEOTIDE SEQUENCE [LARGE SCALE GENOMIC DNA]</scope>
    <source>
        <strain evidence="3 4">AU10664</strain>
    </source>
</reference>